<dbReference type="AlphaFoldDB" id="A0A6M2DWI3"/>
<evidence type="ECO:0000256" key="1">
    <source>
        <dbReference type="SAM" id="Phobius"/>
    </source>
</evidence>
<feature type="transmembrane region" description="Helical" evidence="1">
    <location>
        <begin position="37"/>
        <end position="57"/>
    </location>
</feature>
<reference evidence="2" key="1">
    <citation type="submission" date="2020-03" db="EMBL/GenBank/DDBJ databases">
        <title>Transcriptomic Profiling of the Digestive Tract of the Rat Flea, Xenopsylla cheopis, Following Blood Feeding and Infection with Yersinia pestis.</title>
        <authorList>
            <person name="Bland D.M."/>
            <person name="Martens C.A."/>
            <person name="Virtaneva K."/>
            <person name="Kanakabandi K."/>
            <person name="Long D."/>
            <person name="Rosenke R."/>
            <person name="Saturday G.A."/>
            <person name="Hoyt F.H."/>
            <person name="Bruno D.P."/>
            <person name="Ribeiro J.M.C."/>
            <person name="Hinnebusch J."/>
        </authorList>
    </citation>
    <scope>NUCLEOTIDE SEQUENCE</scope>
</reference>
<proteinExistence type="predicted"/>
<feature type="transmembrane region" description="Helical" evidence="1">
    <location>
        <begin position="12"/>
        <end position="31"/>
    </location>
</feature>
<protein>
    <submittedName>
        <fullName evidence="2">Putative product</fullName>
    </submittedName>
</protein>
<evidence type="ECO:0000313" key="2">
    <source>
        <dbReference type="EMBL" id="NOV50726.1"/>
    </source>
</evidence>
<organism evidence="2">
    <name type="scientific">Xenopsylla cheopis</name>
    <name type="common">Oriental rat flea</name>
    <name type="synonym">Pulex cheopis</name>
    <dbReference type="NCBI Taxonomy" id="163159"/>
    <lineage>
        <taxon>Eukaryota</taxon>
        <taxon>Metazoa</taxon>
        <taxon>Ecdysozoa</taxon>
        <taxon>Arthropoda</taxon>
        <taxon>Hexapoda</taxon>
        <taxon>Insecta</taxon>
        <taxon>Pterygota</taxon>
        <taxon>Neoptera</taxon>
        <taxon>Endopterygota</taxon>
        <taxon>Siphonaptera</taxon>
        <taxon>Pulicidae</taxon>
        <taxon>Xenopsyllinae</taxon>
        <taxon>Xenopsylla</taxon>
    </lineage>
</organism>
<accession>A0A6M2DWI3</accession>
<dbReference type="EMBL" id="GIIL01007000">
    <property type="protein sequence ID" value="NOV50726.1"/>
    <property type="molecule type" value="Transcribed_RNA"/>
</dbReference>
<name>A0A6M2DWI3_XENCH</name>
<sequence>MLIQSKLLSSECAFRIFVVILSILLKLIPNSNCNRDLLNFCATLETIFGIYLYMDLLGGRKLCIFRL</sequence>
<keyword evidence="1" id="KW-1133">Transmembrane helix</keyword>
<keyword evidence="1" id="KW-0472">Membrane</keyword>
<keyword evidence="1" id="KW-0812">Transmembrane</keyword>